<name>A0A9P5X0U3_9AGAR</name>
<dbReference type="Proteomes" id="UP000807342">
    <property type="component" value="Unassembled WGS sequence"/>
</dbReference>
<protein>
    <submittedName>
        <fullName evidence="2">Uncharacterized protein</fullName>
    </submittedName>
</protein>
<reference evidence="2" key="1">
    <citation type="submission" date="2020-11" db="EMBL/GenBank/DDBJ databases">
        <authorList>
            <consortium name="DOE Joint Genome Institute"/>
            <person name="Ahrendt S."/>
            <person name="Riley R."/>
            <person name="Andreopoulos W."/>
            <person name="Labutti K."/>
            <person name="Pangilinan J."/>
            <person name="Ruiz-Duenas F.J."/>
            <person name="Barrasa J.M."/>
            <person name="Sanchez-Garcia M."/>
            <person name="Camarero S."/>
            <person name="Miyauchi S."/>
            <person name="Serrano A."/>
            <person name="Linde D."/>
            <person name="Babiker R."/>
            <person name="Drula E."/>
            <person name="Ayuso-Fernandez I."/>
            <person name="Pacheco R."/>
            <person name="Padilla G."/>
            <person name="Ferreira P."/>
            <person name="Barriuso J."/>
            <person name="Kellner H."/>
            <person name="Castanera R."/>
            <person name="Alfaro M."/>
            <person name="Ramirez L."/>
            <person name="Pisabarro A.G."/>
            <person name="Kuo A."/>
            <person name="Tritt A."/>
            <person name="Lipzen A."/>
            <person name="He G."/>
            <person name="Yan M."/>
            <person name="Ng V."/>
            <person name="Cullen D."/>
            <person name="Martin F."/>
            <person name="Rosso M.-N."/>
            <person name="Henrissat B."/>
            <person name="Hibbett D."/>
            <person name="Martinez A.T."/>
            <person name="Grigoriev I.V."/>
        </authorList>
    </citation>
    <scope>NUCLEOTIDE SEQUENCE</scope>
    <source>
        <strain evidence="2">MF-IS2</strain>
    </source>
</reference>
<feature type="compositionally biased region" description="Low complexity" evidence="1">
    <location>
        <begin position="53"/>
        <end position="66"/>
    </location>
</feature>
<feature type="region of interest" description="Disordered" evidence="1">
    <location>
        <begin position="139"/>
        <end position="202"/>
    </location>
</feature>
<dbReference type="EMBL" id="MU151976">
    <property type="protein sequence ID" value="KAF9441282.1"/>
    <property type="molecule type" value="Genomic_DNA"/>
</dbReference>
<evidence type="ECO:0000313" key="3">
    <source>
        <dbReference type="Proteomes" id="UP000807342"/>
    </source>
</evidence>
<gene>
    <name evidence="2" type="ORF">P691DRAFT_791727</name>
</gene>
<evidence type="ECO:0000313" key="2">
    <source>
        <dbReference type="EMBL" id="KAF9441282.1"/>
    </source>
</evidence>
<organism evidence="2 3">
    <name type="scientific">Macrolepiota fuliginosa MF-IS2</name>
    <dbReference type="NCBI Taxonomy" id="1400762"/>
    <lineage>
        <taxon>Eukaryota</taxon>
        <taxon>Fungi</taxon>
        <taxon>Dikarya</taxon>
        <taxon>Basidiomycota</taxon>
        <taxon>Agaricomycotina</taxon>
        <taxon>Agaricomycetes</taxon>
        <taxon>Agaricomycetidae</taxon>
        <taxon>Agaricales</taxon>
        <taxon>Agaricineae</taxon>
        <taxon>Agaricaceae</taxon>
        <taxon>Macrolepiota</taxon>
    </lineage>
</organism>
<dbReference type="AlphaFoldDB" id="A0A9P5X0U3"/>
<feature type="compositionally biased region" description="Basic and acidic residues" evidence="1">
    <location>
        <begin position="163"/>
        <end position="173"/>
    </location>
</feature>
<accession>A0A9P5X0U3</accession>
<comment type="caution">
    <text evidence="2">The sequence shown here is derived from an EMBL/GenBank/DDBJ whole genome shotgun (WGS) entry which is preliminary data.</text>
</comment>
<feature type="compositionally biased region" description="Polar residues" evidence="1">
    <location>
        <begin position="150"/>
        <end position="160"/>
    </location>
</feature>
<feature type="compositionally biased region" description="Basic residues" evidence="1">
    <location>
        <begin position="174"/>
        <end position="187"/>
    </location>
</feature>
<feature type="region of interest" description="Disordered" evidence="1">
    <location>
        <begin position="53"/>
        <end position="84"/>
    </location>
</feature>
<keyword evidence="3" id="KW-1185">Reference proteome</keyword>
<evidence type="ECO:0000256" key="1">
    <source>
        <dbReference type="SAM" id="MobiDB-lite"/>
    </source>
</evidence>
<sequence>MYHPQYPYAPPPLPAFQQQQLTTQQQQQLLQPSQMQQLLRQLFQLTPIPQVSQQTQQAQTQQLSTSKDNGVPLGEPQPKKMRHAEPPAIEEDVHMDLPPKGPSPTITMDDNPLDPVRPVIPGPTSDSCMYGPLIRVPISLPGQDDPPIHQDTSQSWTEMSKITGKDTDYGSDFKKKKRKKGKGKKGKQPVQQVVDNKPLPSGHVHLRKIPGCDNIQSPIFGRWYNPVVSNLSREQNNHMGGMLGRHLYWSNASNMVFAGSTARATTQAALDNREFTIDYKTGVYHAAQWGLPMNPIKVDKLIKFIYNDMKSL</sequence>
<proteinExistence type="predicted"/>